<evidence type="ECO:0000256" key="3">
    <source>
        <dbReference type="ARBA" id="ARBA00022679"/>
    </source>
</evidence>
<evidence type="ECO:0000313" key="6">
    <source>
        <dbReference type="Proteomes" id="UP000199758"/>
    </source>
</evidence>
<comment type="similarity">
    <text evidence="1">Belongs to the glycosyltransferase 2 family.</text>
</comment>
<dbReference type="InterPro" id="IPR029044">
    <property type="entry name" value="Nucleotide-diphossugar_trans"/>
</dbReference>
<sequence>MLNRSRSERSFGIVVVCYGPPADLADRLSRLLDQTPHLVLVDNGPAEEQAQRGAEYAFFACDRFTWIRNPRNEGIAKALNQGVRHLQSLGLHWALTLDHDSMPIGSMIDTLLDQADQAVHTDVAAFVPRVRYQLADVECRWPVTSGRCRLRFKLTYANRMTGPTAVDLAISSGMLLSVKSWAEIGGFREGLFMDLVDTEYCLRARHHDQRIIAVPRAELQHAIGNMERRSMLGLLKAYPTHHAAIRHYYLARNRVFLWKAHGRRFPSWAAYELISGAKLLAKSLAYEPDRWTKLKVTVRGTYDGLMTRVPPLQGGGAAATRRD</sequence>
<dbReference type="SUPFAM" id="SSF53448">
    <property type="entry name" value="Nucleotide-diphospho-sugar transferases"/>
    <property type="match status" value="1"/>
</dbReference>
<feature type="domain" description="Glycosyltransferase 2-like" evidence="4">
    <location>
        <begin position="13"/>
        <end position="131"/>
    </location>
</feature>
<name>A0A1M5N6K5_9GAMM</name>
<dbReference type="InterPro" id="IPR001173">
    <property type="entry name" value="Glyco_trans_2-like"/>
</dbReference>
<dbReference type="RefSeq" id="WP_072896358.1">
    <property type="nucleotide sequence ID" value="NZ_FQWZ01000003.1"/>
</dbReference>
<keyword evidence="2" id="KW-0328">Glycosyltransferase</keyword>
<dbReference type="PANTHER" id="PTHR43179:SF12">
    <property type="entry name" value="GALACTOFURANOSYLTRANSFERASE GLFT2"/>
    <property type="match status" value="1"/>
</dbReference>
<evidence type="ECO:0000256" key="2">
    <source>
        <dbReference type="ARBA" id="ARBA00022676"/>
    </source>
</evidence>
<dbReference type="AlphaFoldDB" id="A0A1M5N6K5"/>
<dbReference type="Gene3D" id="3.90.550.10">
    <property type="entry name" value="Spore Coat Polysaccharide Biosynthesis Protein SpsA, Chain A"/>
    <property type="match status" value="1"/>
</dbReference>
<proteinExistence type="inferred from homology"/>
<keyword evidence="6" id="KW-1185">Reference proteome</keyword>
<keyword evidence="3 5" id="KW-0808">Transferase</keyword>
<evidence type="ECO:0000259" key="4">
    <source>
        <dbReference type="Pfam" id="PF00535"/>
    </source>
</evidence>
<dbReference type="Proteomes" id="UP000199758">
    <property type="component" value="Unassembled WGS sequence"/>
</dbReference>
<gene>
    <name evidence="5" type="ORF">SAMN04488068_1639</name>
</gene>
<dbReference type="PANTHER" id="PTHR43179">
    <property type="entry name" value="RHAMNOSYLTRANSFERASE WBBL"/>
    <property type="match status" value="1"/>
</dbReference>
<dbReference type="STRING" id="490188.SAMN04488068_1639"/>
<dbReference type="OrthoDB" id="9771846at2"/>
<dbReference type="EMBL" id="FQWZ01000003">
    <property type="protein sequence ID" value="SHG84779.1"/>
    <property type="molecule type" value="Genomic_DNA"/>
</dbReference>
<dbReference type="CDD" id="cd02526">
    <property type="entry name" value="GT2_RfbF_like"/>
    <property type="match status" value="1"/>
</dbReference>
<dbReference type="GO" id="GO:0016757">
    <property type="term" value="F:glycosyltransferase activity"/>
    <property type="evidence" value="ECO:0007669"/>
    <property type="project" value="UniProtKB-KW"/>
</dbReference>
<dbReference type="Pfam" id="PF00535">
    <property type="entry name" value="Glycos_transf_2"/>
    <property type="match status" value="1"/>
</dbReference>
<evidence type="ECO:0000313" key="5">
    <source>
        <dbReference type="EMBL" id="SHG84779.1"/>
    </source>
</evidence>
<evidence type="ECO:0000256" key="1">
    <source>
        <dbReference type="ARBA" id="ARBA00006739"/>
    </source>
</evidence>
<accession>A0A1M5N6K5</accession>
<protein>
    <submittedName>
        <fullName evidence="5">Rhamnosyltransferase</fullName>
    </submittedName>
</protein>
<organism evidence="5 6">
    <name type="scientific">Hydrocarboniphaga daqingensis</name>
    <dbReference type="NCBI Taxonomy" id="490188"/>
    <lineage>
        <taxon>Bacteria</taxon>
        <taxon>Pseudomonadati</taxon>
        <taxon>Pseudomonadota</taxon>
        <taxon>Gammaproteobacteria</taxon>
        <taxon>Nevskiales</taxon>
        <taxon>Nevskiaceae</taxon>
        <taxon>Hydrocarboniphaga</taxon>
    </lineage>
</organism>
<reference evidence="5 6" key="1">
    <citation type="submission" date="2016-11" db="EMBL/GenBank/DDBJ databases">
        <authorList>
            <person name="Jaros S."/>
            <person name="Januszkiewicz K."/>
            <person name="Wedrychowicz H."/>
        </authorList>
    </citation>
    <scope>NUCLEOTIDE SEQUENCE [LARGE SCALE GENOMIC DNA]</scope>
    <source>
        <strain evidence="5 6">CGMCC 1.7049</strain>
    </source>
</reference>